<dbReference type="EMBL" id="BK015686">
    <property type="protein sequence ID" value="DAE19765.1"/>
    <property type="molecule type" value="Genomic_DNA"/>
</dbReference>
<reference evidence="1" key="1">
    <citation type="journal article" date="2021" name="Proc. Natl. Acad. Sci. U.S.A.">
        <title>A Catalog of Tens of Thousands of Viruses from Human Metagenomes Reveals Hidden Associations with Chronic Diseases.</title>
        <authorList>
            <person name="Tisza M.J."/>
            <person name="Buck C.B."/>
        </authorList>
    </citation>
    <scope>NUCLEOTIDE SEQUENCE</scope>
    <source>
        <strain evidence="1">Cteoh1</strain>
    </source>
</reference>
<organism evidence="1">
    <name type="scientific">Siphoviridae sp. cteoh1</name>
    <dbReference type="NCBI Taxonomy" id="2826407"/>
    <lineage>
        <taxon>Viruses</taxon>
        <taxon>Duplodnaviria</taxon>
        <taxon>Heunggongvirae</taxon>
        <taxon>Uroviricota</taxon>
        <taxon>Caudoviricetes</taxon>
    </lineage>
</organism>
<evidence type="ECO:0000313" key="1">
    <source>
        <dbReference type="EMBL" id="DAE19765.1"/>
    </source>
</evidence>
<sequence length="60" mass="6605">MVKGVGTYGQNLTLTTDEYDRYLEICDVIIAKNPKLAEGYNSNAEAIANNKEALIELIAE</sequence>
<proteinExistence type="predicted"/>
<protein>
    <submittedName>
        <fullName evidence="1">Uncharacterized protein</fullName>
    </submittedName>
</protein>
<accession>A0A8S5QLX0</accession>
<name>A0A8S5QLX0_9CAUD</name>